<dbReference type="AlphaFoldDB" id="A0A1Q6FB90"/>
<dbReference type="SUPFAM" id="SSF82185">
    <property type="entry name" value="Histone H3 K4-specific methyltransferase SET7/9 N-terminal domain"/>
    <property type="match status" value="1"/>
</dbReference>
<sequence>MKNKIILTGVFLLFSFFASAQIDYDVPINQYNANGQKEGFWREKIDEGTIFELYYINGKRSGVFKYFSGKGALISFGEYKDGKEIGTWYFFHDKGYLVAIQKDFGPNTQPILSDGEEFVLPYRCYHISYYPNGVIESEGILLWEISSQSDFTWEYGEWKYYDQTGKLIKTKVFRY</sequence>
<proteinExistence type="predicted"/>
<evidence type="ECO:0000313" key="3">
    <source>
        <dbReference type="Proteomes" id="UP000187417"/>
    </source>
</evidence>
<organism evidence="2 3">
    <name type="scientific">Alistipes putredinis</name>
    <dbReference type="NCBI Taxonomy" id="28117"/>
    <lineage>
        <taxon>Bacteria</taxon>
        <taxon>Pseudomonadati</taxon>
        <taxon>Bacteroidota</taxon>
        <taxon>Bacteroidia</taxon>
        <taxon>Bacteroidales</taxon>
        <taxon>Rikenellaceae</taxon>
        <taxon>Alistipes</taxon>
    </lineage>
</organism>
<gene>
    <name evidence="2" type="ORF">BHV66_02060</name>
</gene>
<dbReference type="EMBL" id="MNQH01000002">
    <property type="protein sequence ID" value="OKY96137.1"/>
    <property type="molecule type" value="Genomic_DNA"/>
</dbReference>
<dbReference type="Proteomes" id="UP000187417">
    <property type="component" value="Unassembled WGS sequence"/>
</dbReference>
<feature type="chain" id="PRO_5010239609" description="Toxin-antitoxin system YwqK family antitoxin" evidence="1">
    <location>
        <begin position="21"/>
        <end position="175"/>
    </location>
</feature>
<comment type="caution">
    <text evidence="2">The sequence shown here is derived from an EMBL/GenBank/DDBJ whole genome shotgun (WGS) entry which is preliminary data.</text>
</comment>
<accession>A0A1Q6FB90</accession>
<keyword evidence="1" id="KW-0732">Signal</keyword>
<evidence type="ECO:0000313" key="2">
    <source>
        <dbReference type="EMBL" id="OKY96137.1"/>
    </source>
</evidence>
<name>A0A1Q6FB90_9BACT</name>
<evidence type="ECO:0000256" key="1">
    <source>
        <dbReference type="SAM" id="SignalP"/>
    </source>
</evidence>
<dbReference type="Gene3D" id="3.90.930.1">
    <property type="match status" value="1"/>
</dbReference>
<dbReference type="RefSeq" id="WP_022460920.1">
    <property type="nucleotide sequence ID" value="NZ_BAAFLA010000002.1"/>
</dbReference>
<reference evidence="2 3" key="1">
    <citation type="journal article" date="2016" name="Nat. Biotechnol.">
        <title>Measurement of bacterial replication rates in microbial communities.</title>
        <authorList>
            <person name="Brown C.T."/>
            <person name="Olm M.R."/>
            <person name="Thomas B.C."/>
            <person name="Banfield J.F."/>
        </authorList>
    </citation>
    <scope>NUCLEOTIDE SEQUENCE [LARGE SCALE GENOMIC DNA]</scope>
    <source>
        <strain evidence="2">CAG:67_53_122</strain>
    </source>
</reference>
<protein>
    <recommendedName>
        <fullName evidence="4">Toxin-antitoxin system YwqK family antitoxin</fullName>
    </recommendedName>
</protein>
<feature type="signal peptide" evidence="1">
    <location>
        <begin position="1"/>
        <end position="20"/>
    </location>
</feature>
<evidence type="ECO:0008006" key="4">
    <source>
        <dbReference type="Google" id="ProtNLM"/>
    </source>
</evidence>